<dbReference type="InterPro" id="IPR007280">
    <property type="entry name" value="Peptidase_C_arc/bac"/>
</dbReference>
<dbReference type="SUPFAM" id="SSF55486">
    <property type="entry name" value="Metalloproteases ('zincins'), catalytic domain"/>
    <property type="match status" value="1"/>
</dbReference>
<proteinExistence type="predicted"/>
<feature type="domain" description="Peptidase metallopeptidase" evidence="1">
    <location>
        <begin position="38"/>
        <end position="175"/>
    </location>
</feature>
<dbReference type="Proteomes" id="UP000199345">
    <property type="component" value="Unassembled WGS sequence"/>
</dbReference>
<dbReference type="CDD" id="cd04327">
    <property type="entry name" value="ZnMc_MMP_like_3"/>
    <property type="match status" value="1"/>
</dbReference>
<dbReference type="InterPro" id="IPR006026">
    <property type="entry name" value="Peptidase_Metallo"/>
</dbReference>
<dbReference type="InterPro" id="IPR001506">
    <property type="entry name" value="Peptidase_M12A"/>
</dbReference>
<dbReference type="Pfam" id="PF04151">
    <property type="entry name" value="PPC"/>
    <property type="match status" value="1"/>
</dbReference>
<dbReference type="Gene3D" id="3.40.390.10">
    <property type="entry name" value="Collagenase (Catalytic Domain)"/>
    <property type="match status" value="1"/>
</dbReference>
<dbReference type="InterPro" id="IPR024079">
    <property type="entry name" value="MetalloPept_cat_dom_sf"/>
</dbReference>
<keyword evidence="3" id="KW-1185">Reference proteome</keyword>
<dbReference type="GO" id="GO:0006508">
    <property type="term" value="P:proteolysis"/>
    <property type="evidence" value="ECO:0007669"/>
    <property type="project" value="InterPro"/>
</dbReference>
<dbReference type="Gene3D" id="2.60.120.380">
    <property type="match status" value="1"/>
</dbReference>
<dbReference type="SMART" id="SM00235">
    <property type="entry name" value="ZnMc"/>
    <property type="match status" value="1"/>
</dbReference>
<dbReference type="Pfam" id="PF01400">
    <property type="entry name" value="Astacin"/>
    <property type="match status" value="1"/>
</dbReference>
<dbReference type="OrthoDB" id="2874181at2"/>
<accession>A0A1I0G8V1</accession>
<evidence type="ECO:0000313" key="2">
    <source>
        <dbReference type="EMBL" id="SET67172.1"/>
    </source>
</evidence>
<evidence type="ECO:0000313" key="3">
    <source>
        <dbReference type="Proteomes" id="UP000199345"/>
    </source>
</evidence>
<organism evidence="2 3">
    <name type="scientific">Nitrosomonas marina</name>
    <dbReference type="NCBI Taxonomy" id="917"/>
    <lineage>
        <taxon>Bacteria</taxon>
        <taxon>Pseudomonadati</taxon>
        <taxon>Pseudomonadota</taxon>
        <taxon>Betaproteobacteria</taxon>
        <taxon>Nitrosomonadales</taxon>
        <taxon>Nitrosomonadaceae</taxon>
        <taxon>Nitrosomonas</taxon>
    </lineage>
</organism>
<name>A0A1I0G8V1_9PROT</name>
<sequence length="340" mass="37810">MSDIKKICYDKILPRDLKRAIPFMSFGPAGRTRAIAPIGKMWINGSTLGIRFMGGTADQHNIVKQFAPKWTQHANLTFDFNARPDADIRVAFADDGAWSYVGTDAKSISVNQPTMNFGWLDEAVVLHEFGHAIGLAHEHQNPEGGIQWNEAAVIRDLSRPPNNWDEATIRHNVLNKYAHDQINGTEFDAESIMLYSFPAEWTVDGFHTEPNTTLSDMDKSFIASAVMYPGKASSVVELPVTEIEAYEATIGQPGEEDLFTFTARSIGTYTMVTEGQTDLVMKLFGPDNQTQLVAEDDDGGRGYNPRIVADLAPGKYYLQVRHYNRSSGTGPYGIKVYKSY</sequence>
<dbReference type="RefSeq" id="WP_090662032.1">
    <property type="nucleotide sequence ID" value="NZ_FOIA01000058.1"/>
</dbReference>
<dbReference type="EMBL" id="FOIA01000058">
    <property type="protein sequence ID" value="SET67172.1"/>
    <property type="molecule type" value="Genomic_DNA"/>
</dbReference>
<dbReference type="AlphaFoldDB" id="A0A1I0G8V1"/>
<dbReference type="GO" id="GO:0008270">
    <property type="term" value="F:zinc ion binding"/>
    <property type="evidence" value="ECO:0007669"/>
    <property type="project" value="InterPro"/>
</dbReference>
<reference evidence="3" key="1">
    <citation type="submission" date="2016-10" db="EMBL/GenBank/DDBJ databases">
        <authorList>
            <person name="Varghese N."/>
            <person name="Submissions S."/>
        </authorList>
    </citation>
    <scope>NUCLEOTIDE SEQUENCE [LARGE SCALE GENOMIC DNA]</scope>
    <source>
        <strain evidence="3">Nm71</strain>
    </source>
</reference>
<dbReference type="SUPFAM" id="SSF89260">
    <property type="entry name" value="Collagen-binding domain"/>
    <property type="match status" value="1"/>
</dbReference>
<dbReference type="GO" id="GO:0004222">
    <property type="term" value="F:metalloendopeptidase activity"/>
    <property type="evidence" value="ECO:0007669"/>
    <property type="project" value="InterPro"/>
</dbReference>
<protein>
    <submittedName>
        <fullName evidence="2">Pre-peptidase C-terminal domain-containing protein</fullName>
    </submittedName>
</protein>
<gene>
    <name evidence="2" type="ORF">SAMN05216326_1585</name>
</gene>
<evidence type="ECO:0000259" key="1">
    <source>
        <dbReference type="SMART" id="SM00235"/>
    </source>
</evidence>